<accession>A0AAU9XSP1</accession>
<gene>
    <name evidence="1" type="ORF">PMEA_00027665</name>
</gene>
<protein>
    <submittedName>
        <fullName evidence="1">Uncharacterized protein</fullName>
    </submittedName>
</protein>
<sequence>MKQLSWVEKPRVIRKVYFVLFFIAVNGNPRTKKCLIQSYYRAKNGSGLKGTGNLLRVGFPFGSNSNRPSQVSFTGSCSDSPAEIEFQLILANRNGTLVITLRLNANTDYVLAVRNQALVIEHLNKTGHDHEFVYSCVSKEDCEIFTLKSFKSPSYVKTDEKGNPLVGSNPLDVTAWFQMLDNNICTPRLKAT</sequence>
<name>A0AAU9XSP1_9CNID</name>
<keyword evidence="2" id="KW-1185">Reference proteome</keyword>
<reference evidence="1 2" key="1">
    <citation type="submission" date="2022-05" db="EMBL/GenBank/DDBJ databases">
        <authorList>
            <consortium name="Genoscope - CEA"/>
            <person name="William W."/>
        </authorList>
    </citation>
    <scope>NUCLEOTIDE SEQUENCE [LARGE SCALE GENOMIC DNA]</scope>
</reference>
<dbReference type="AlphaFoldDB" id="A0AAU9XSP1"/>
<proteinExistence type="predicted"/>
<dbReference type="Proteomes" id="UP001159428">
    <property type="component" value="Unassembled WGS sequence"/>
</dbReference>
<evidence type="ECO:0000313" key="1">
    <source>
        <dbReference type="EMBL" id="CAH3154690.1"/>
    </source>
</evidence>
<organism evidence="1 2">
    <name type="scientific">Pocillopora meandrina</name>
    <dbReference type="NCBI Taxonomy" id="46732"/>
    <lineage>
        <taxon>Eukaryota</taxon>
        <taxon>Metazoa</taxon>
        <taxon>Cnidaria</taxon>
        <taxon>Anthozoa</taxon>
        <taxon>Hexacorallia</taxon>
        <taxon>Scleractinia</taxon>
        <taxon>Astrocoeniina</taxon>
        <taxon>Pocilloporidae</taxon>
        <taxon>Pocillopora</taxon>
    </lineage>
</organism>
<evidence type="ECO:0000313" key="2">
    <source>
        <dbReference type="Proteomes" id="UP001159428"/>
    </source>
</evidence>
<comment type="caution">
    <text evidence="1">The sequence shown here is derived from an EMBL/GenBank/DDBJ whole genome shotgun (WGS) entry which is preliminary data.</text>
</comment>
<dbReference type="EMBL" id="CALNXJ010000056">
    <property type="protein sequence ID" value="CAH3154690.1"/>
    <property type="molecule type" value="Genomic_DNA"/>
</dbReference>